<dbReference type="PROSITE" id="PS00101">
    <property type="entry name" value="HEXAPEP_TRANSFERASES"/>
    <property type="match status" value="1"/>
</dbReference>
<dbReference type="AlphaFoldDB" id="A0A381TE10"/>
<keyword evidence="2" id="KW-0808">Transferase</keyword>
<comment type="similarity">
    <text evidence="1">Belongs to the transferase hexapeptide repeat family.</text>
</comment>
<reference evidence="3" key="1">
    <citation type="submission" date="2018-05" db="EMBL/GenBank/DDBJ databases">
        <authorList>
            <person name="Lanie J.A."/>
            <person name="Ng W.-L."/>
            <person name="Kazmierczak K.M."/>
            <person name="Andrzejewski T.M."/>
            <person name="Davidsen T.M."/>
            <person name="Wayne K.J."/>
            <person name="Tettelin H."/>
            <person name="Glass J.I."/>
            <person name="Rusch D."/>
            <person name="Podicherti R."/>
            <person name="Tsui H.-C.T."/>
            <person name="Winkler M.E."/>
        </authorList>
    </citation>
    <scope>NUCLEOTIDE SEQUENCE</scope>
</reference>
<dbReference type="Pfam" id="PF00132">
    <property type="entry name" value="Hexapep"/>
    <property type="match status" value="1"/>
</dbReference>
<dbReference type="PANTHER" id="PTHR23416">
    <property type="entry name" value="SIALIC ACID SYNTHASE-RELATED"/>
    <property type="match status" value="1"/>
</dbReference>
<sequence length="156" mass="16487">RWIHLGEDTLVGSHVTLSAGMVPGQQMVTDPVVRIGDRCLIGRGSAIVGHLSIDIGDDVFTGMNVYITDQNHGYEDLDMPIGTQLPSEDPVVIGADSWIGSGAVILPGARIGRHVVVGANSVVRGEIPDYSVVVGSPGRVVRRHDGTAWRRGGEAT</sequence>
<dbReference type="InterPro" id="IPR051159">
    <property type="entry name" value="Hexapeptide_acetyltransf"/>
</dbReference>
<dbReference type="GO" id="GO:0008374">
    <property type="term" value="F:O-acyltransferase activity"/>
    <property type="evidence" value="ECO:0007669"/>
    <property type="project" value="TreeGrafter"/>
</dbReference>
<protein>
    <recommendedName>
        <fullName evidence="4">Sugar acetyltransferase</fullName>
    </recommendedName>
</protein>
<name>A0A381TE10_9ZZZZ</name>
<gene>
    <name evidence="3" type="ORF">METZ01_LOCUS67184</name>
</gene>
<proteinExistence type="inferred from homology"/>
<feature type="non-terminal residue" evidence="3">
    <location>
        <position position="1"/>
    </location>
</feature>
<dbReference type="InterPro" id="IPR011004">
    <property type="entry name" value="Trimer_LpxA-like_sf"/>
</dbReference>
<dbReference type="Gene3D" id="2.160.10.10">
    <property type="entry name" value="Hexapeptide repeat proteins"/>
    <property type="match status" value="2"/>
</dbReference>
<dbReference type="InterPro" id="IPR018357">
    <property type="entry name" value="Hexapep_transf_CS"/>
</dbReference>
<dbReference type="PANTHER" id="PTHR23416:SF23">
    <property type="entry name" value="ACETYLTRANSFERASE C18B11.09C-RELATED"/>
    <property type="match status" value="1"/>
</dbReference>
<organism evidence="3">
    <name type="scientific">marine metagenome</name>
    <dbReference type="NCBI Taxonomy" id="408172"/>
    <lineage>
        <taxon>unclassified sequences</taxon>
        <taxon>metagenomes</taxon>
        <taxon>ecological metagenomes</taxon>
    </lineage>
</organism>
<dbReference type="CDD" id="cd04647">
    <property type="entry name" value="LbH_MAT_like"/>
    <property type="match status" value="1"/>
</dbReference>
<evidence type="ECO:0000256" key="1">
    <source>
        <dbReference type="ARBA" id="ARBA00007274"/>
    </source>
</evidence>
<dbReference type="InterPro" id="IPR001451">
    <property type="entry name" value="Hexapep"/>
</dbReference>
<accession>A0A381TE10</accession>
<evidence type="ECO:0000256" key="2">
    <source>
        <dbReference type="ARBA" id="ARBA00022679"/>
    </source>
</evidence>
<evidence type="ECO:0000313" key="3">
    <source>
        <dbReference type="EMBL" id="SVA14330.1"/>
    </source>
</evidence>
<dbReference type="EMBL" id="UINC01004437">
    <property type="protein sequence ID" value="SVA14330.1"/>
    <property type="molecule type" value="Genomic_DNA"/>
</dbReference>
<dbReference type="GO" id="GO:0005829">
    <property type="term" value="C:cytosol"/>
    <property type="evidence" value="ECO:0007669"/>
    <property type="project" value="TreeGrafter"/>
</dbReference>
<dbReference type="SUPFAM" id="SSF51161">
    <property type="entry name" value="Trimeric LpxA-like enzymes"/>
    <property type="match status" value="1"/>
</dbReference>
<dbReference type="Pfam" id="PF14602">
    <property type="entry name" value="Hexapep_2"/>
    <property type="match status" value="1"/>
</dbReference>
<evidence type="ECO:0008006" key="4">
    <source>
        <dbReference type="Google" id="ProtNLM"/>
    </source>
</evidence>